<feature type="domain" description="Nucleoside phosphorylase" evidence="1">
    <location>
        <begin position="24"/>
        <end position="264"/>
    </location>
</feature>
<evidence type="ECO:0000313" key="2">
    <source>
        <dbReference type="EMBL" id="VDD06055.1"/>
    </source>
</evidence>
<dbReference type="SUPFAM" id="SSF53167">
    <property type="entry name" value="Purine and uridine phosphorylases"/>
    <property type="match status" value="1"/>
</dbReference>
<dbReference type="InterPro" id="IPR035994">
    <property type="entry name" value="Nucleoside_phosphorylase_sf"/>
</dbReference>
<reference evidence="2" key="1">
    <citation type="submission" date="2018-11" db="EMBL/GenBank/DDBJ databases">
        <authorList>
            <consortium name="Genoscope - CEA"/>
            <person name="William W."/>
        </authorList>
    </citation>
    <scope>NUCLEOTIDE SEQUENCE</scope>
</reference>
<dbReference type="InterPro" id="IPR044580">
    <property type="entry name" value="MTAN"/>
</dbReference>
<gene>
    <name evidence="2" type="ORF">BRAA08T34357Z</name>
</gene>
<dbReference type="EMBL" id="LR031575">
    <property type="protein sequence ID" value="VDD06055.1"/>
    <property type="molecule type" value="Genomic_DNA"/>
</dbReference>
<dbReference type="GO" id="GO:0009116">
    <property type="term" value="P:nucleoside metabolic process"/>
    <property type="evidence" value="ECO:0007669"/>
    <property type="project" value="InterPro"/>
</dbReference>
<sequence length="275" mass="29426">MGPHGDGDIEKVESESRRRPISTVVFVIAMQAEAQPLVNKFGLSETSDSPLGKGLPWVLYHGLHKDLRIYVVCPGKDAASGIMFIFTKGVNGAGIDSVGTVPASLITFASIQALQPDILINAGTCGAFKVKGANIGDVFLVSDVVFHDRRIPIPMFDLYGVGLRQAFSTPNLLKELNLKIGRLSTGDSLDMSTQDESLIIANDATLKDMEGAAVAYVAELLKVPVIFLKAVTDLIDGDKPTAEEFLQNLAVVTSALEETATKVINFIHGKTLSDL</sequence>
<evidence type="ECO:0000259" key="1">
    <source>
        <dbReference type="Pfam" id="PF01048"/>
    </source>
</evidence>
<dbReference type="CDD" id="cd09008">
    <property type="entry name" value="MTAN"/>
    <property type="match status" value="1"/>
</dbReference>
<proteinExistence type="predicted"/>
<dbReference type="AlphaFoldDB" id="A0A3P6C5P9"/>
<dbReference type="FunFam" id="3.40.50.1580:FF:000015">
    <property type="entry name" value="MTN2"/>
    <property type="match status" value="1"/>
</dbReference>
<dbReference type="PANTHER" id="PTHR46994:SF1">
    <property type="entry name" value="5'-METHYLTHIOADENOSINE NUCLEOSIDASE"/>
    <property type="match status" value="1"/>
</dbReference>
<organism evidence="2">
    <name type="scientific">Brassica campestris</name>
    <name type="common">Field mustard</name>
    <dbReference type="NCBI Taxonomy" id="3711"/>
    <lineage>
        <taxon>Eukaryota</taxon>
        <taxon>Viridiplantae</taxon>
        <taxon>Streptophyta</taxon>
        <taxon>Embryophyta</taxon>
        <taxon>Tracheophyta</taxon>
        <taxon>Spermatophyta</taxon>
        <taxon>Magnoliopsida</taxon>
        <taxon>eudicotyledons</taxon>
        <taxon>Gunneridae</taxon>
        <taxon>Pentapetalae</taxon>
        <taxon>rosids</taxon>
        <taxon>malvids</taxon>
        <taxon>Brassicales</taxon>
        <taxon>Brassicaceae</taxon>
        <taxon>Brassiceae</taxon>
        <taxon>Brassica</taxon>
    </lineage>
</organism>
<dbReference type="Pfam" id="PF01048">
    <property type="entry name" value="PNP_UDP_1"/>
    <property type="match status" value="1"/>
</dbReference>
<name>A0A3P6C5P9_BRACM</name>
<dbReference type="PANTHER" id="PTHR46994">
    <property type="entry name" value="5'-METHYLTHIOADENOSINE/S-ADENOSYLHOMOCYSTEINE NUCLEOSIDASE 1"/>
    <property type="match status" value="1"/>
</dbReference>
<accession>A0A3P6C5P9</accession>
<dbReference type="GO" id="GO:0019509">
    <property type="term" value="P:L-methionine salvage from methylthioadenosine"/>
    <property type="evidence" value="ECO:0007669"/>
    <property type="project" value="InterPro"/>
</dbReference>
<protein>
    <recommendedName>
        <fullName evidence="1">Nucleoside phosphorylase domain-containing protein</fullName>
    </recommendedName>
</protein>
<dbReference type="Gene3D" id="3.40.50.1580">
    <property type="entry name" value="Nucleoside phosphorylase domain"/>
    <property type="match status" value="1"/>
</dbReference>
<dbReference type="GO" id="GO:0008930">
    <property type="term" value="F:methylthioadenosine nucleosidase activity"/>
    <property type="evidence" value="ECO:0007669"/>
    <property type="project" value="InterPro"/>
</dbReference>
<dbReference type="InterPro" id="IPR000845">
    <property type="entry name" value="Nucleoside_phosphorylase_d"/>
</dbReference>